<keyword evidence="1" id="KW-0812">Transmembrane</keyword>
<keyword evidence="3" id="KW-1185">Reference proteome</keyword>
<dbReference type="RefSeq" id="WP_166055169.1">
    <property type="nucleotide sequence ID" value="NZ_JAAMPJ010000018.1"/>
</dbReference>
<reference evidence="2 3" key="1">
    <citation type="submission" date="2020-03" db="EMBL/GenBank/DDBJ databases">
        <title>Isolation and identification of active actinomycetes.</title>
        <authorList>
            <person name="Sun X."/>
        </authorList>
    </citation>
    <scope>NUCLEOTIDE SEQUENCE [LARGE SCALE GENOMIC DNA]</scope>
    <source>
        <strain evidence="2 3">NEAU-D13</strain>
    </source>
</reference>
<keyword evidence="1" id="KW-0472">Membrane</keyword>
<organism evidence="2 3">
    <name type="scientific">Lentzea alba</name>
    <dbReference type="NCBI Taxonomy" id="2714351"/>
    <lineage>
        <taxon>Bacteria</taxon>
        <taxon>Bacillati</taxon>
        <taxon>Actinomycetota</taxon>
        <taxon>Actinomycetes</taxon>
        <taxon>Pseudonocardiales</taxon>
        <taxon>Pseudonocardiaceae</taxon>
        <taxon>Lentzea</taxon>
    </lineage>
</organism>
<dbReference type="AlphaFoldDB" id="A0A7C9RXZ0"/>
<name>A0A7C9RXZ0_9PSEU</name>
<evidence type="ECO:0000313" key="3">
    <source>
        <dbReference type="Proteomes" id="UP000481360"/>
    </source>
</evidence>
<keyword evidence="1" id="KW-1133">Transmembrane helix</keyword>
<sequence>MITTLQGLVVALLALLPGASYTFAFERVAGSYGITFSDRLVRFLVSSALLHAALSGPEFLLYRNFVVGKRLVEGTVSWWVLELLALAYVIVPTVAGTVLGWGHKHHKRWAVLIVGESPEPRAWDYFWRHAEQALVRIRLKSGTWLAGYYGTTADGRRSYASGHPEEGDLYLALGLQVDPVSGELALADGVPVPVAGERGLLVRWPEIEYIDIQEY</sequence>
<comment type="caution">
    <text evidence="2">The sequence shown here is derived from an EMBL/GenBank/DDBJ whole genome shotgun (WGS) entry which is preliminary data.</text>
</comment>
<dbReference type="EMBL" id="JAAMPJ010000018">
    <property type="protein sequence ID" value="NGY65945.1"/>
    <property type="molecule type" value="Genomic_DNA"/>
</dbReference>
<proteinExistence type="predicted"/>
<protein>
    <submittedName>
        <fullName evidence="2">Uncharacterized protein</fullName>
    </submittedName>
</protein>
<feature type="transmembrane region" description="Helical" evidence="1">
    <location>
        <begin position="40"/>
        <end position="62"/>
    </location>
</feature>
<evidence type="ECO:0000313" key="2">
    <source>
        <dbReference type="EMBL" id="NGY65945.1"/>
    </source>
</evidence>
<evidence type="ECO:0000256" key="1">
    <source>
        <dbReference type="SAM" id="Phobius"/>
    </source>
</evidence>
<dbReference type="InterPro" id="IPR045919">
    <property type="entry name" value="DUF6338"/>
</dbReference>
<feature type="transmembrane region" description="Helical" evidence="1">
    <location>
        <begin position="83"/>
        <end position="102"/>
    </location>
</feature>
<dbReference type="Pfam" id="PF19865">
    <property type="entry name" value="DUF6338"/>
    <property type="match status" value="1"/>
</dbReference>
<dbReference type="Proteomes" id="UP000481360">
    <property type="component" value="Unassembled WGS sequence"/>
</dbReference>
<accession>A0A7C9RXZ0</accession>
<gene>
    <name evidence="2" type="ORF">G7043_44370</name>
</gene>